<name>A0AA44ZSD4_PSEA5</name>
<feature type="region of interest" description="Disordered" evidence="1">
    <location>
        <begin position="1"/>
        <end position="20"/>
    </location>
</feature>
<feature type="domain" description="DNA primase/polymerase bifunctional N-terminal" evidence="2">
    <location>
        <begin position="27"/>
        <end position="211"/>
    </location>
</feature>
<protein>
    <submittedName>
        <fullName evidence="3">Bifunctional DNA primase/polymerase-like protein</fullName>
    </submittedName>
</protein>
<feature type="compositionally biased region" description="Basic and acidic residues" evidence="1">
    <location>
        <begin position="362"/>
        <end position="392"/>
    </location>
</feature>
<comment type="caution">
    <text evidence="3">The sequence shown here is derived from an EMBL/GenBank/DDBJ whole genome shotgun (WGS) entry which is preliminary data.</text>
</comment>
<dbReference type="SUPFAM" id="SSF56747">
    <property type="entry name" value="Prim-pol domain"/>
    <property type="match status" value="1"/>
</dbReference>
<organism evidence="3 4">
    <name type="scientific">Pseudonocardia alni</name>
    <name type="common">Amycolata alni</name>
    <dbReference type="NCBI Taxonomy" id="33907"/>
    <lineage>
        <taxon>Bacteria</taxon>
        <taxon>Bacillati</taxon>
        <taxon>Actinomycetota</taxon>
        <taxon>Actinomycetes</taxon>
        <taxon>Pseudonocardiales</taxon>
        <taxon>Pseudonocardiaceae</taxon>
        <taxon>Pseudonocardia</taxon>
    </lineage>
</organism>
<dbReference type="Pfam" id="PF09250">
    <property type="entry name" value="Prim-Pol"/>
    <property type="match status" value="1"/>
</dbReference>
<evidence type="ECO:0000259" key="2">
    <source>
        <dbReference type="SMART" id="SM00943"/>
    </source>
</evidence>
<dbReference type="Proteomes" id="UP000232453">
    <property type="component" value="Unassembled WGS sequence"/>
</dbReference>
<accession>A0AA44ZSD4</accession>
<dbReference type="SMART" id="SM00943">
    <property type="entry name" value="Prim-Pol"/>
    <property type="match status" value="1"/>
</dbReference>
<dbReference type="EMBL" id="PHUJ01000002">
    <property type="protein sequence ID" value="PKB41223.1"/>
    <property type="molecule type" value="Genomic_DNA"/>
</dbReference>
<feature type="region of interest" description="Disordered" evidence="1">
    <location>
        <begin position="314"/>
        <end position="402"/>
    </location>
</feature>
<dbReference type="CDD" id="cd04859">
    <property type="entry name" value="Prim_Pol"/>
    <property type="match status" value="1"/>
</dbReference>
<evidence type="ECO:0000313" key="4">
    <source>
        <dbReference type="Proteomes" id="UP000232453"/>
    </source>
</evidence>
<evidence type="ECO:0000256" key="1">
    <source>
        <dbReference type="SAM" id="MobiDB-lite"/>
    </source>
</evidence>
<dbReference type="AlphaFoldDB" id="A0AA44ZSD4"/>
<dbReference type="InterPro" id="IPR015330">
    <property type="entry name" value="DNA_primase/pol_bifunc_N"/>
</dbReference>
<gene>
    <name evidence="3" type="ORF">ATL51_0185</name>
</gene>
<dbReference type="RefSeq" id="WP_100877288.1">
    <property type="nucleotide sequence ID" value="NZ_JBEPFP010000014.1"/>
</dbReference>
<evidence type="ECO:0000313" key="3">
    <source>
        <dbReference type="EMBL" id="PKB41223.1"/>
    </source>
</evidence>
<feature type="compositionally biased region" description="Basic residues" evidence="1">
    <location>
        <begin position="393"/>
        <end position="402"/>
    </location>
</feature>
<reference evidence="3 4" key="1">
    <citation type="submission" date="2017-11" db="EMBL/GenBank/DDBJ databases">
        <title>Sequencing the genomes of 1000 actinobacteria strains.</title>
        <authorList>
            <person name="Klenk H.-P."/>
        </authorList>
    </citation>
    <scope>NUCLEOTIDE SEQUENCE [LARGE SCALE GENOMIC DNA]</scope>
    <source>
        <strain evidence="3 4">DSM 44104</strain>
    </source>
</reference>
<proteinExistence type="predicted"/>
<sequence>MSDQHTTGDPTERRTSPATRHQMLEVALGAARAGYHVFPLQVDGKKPIFHAKRTCKRSGPCSGPEGHLGWEQRATIDPDQIRRWWSTKPYNVGIACGPSKLLVIDLDEGHGATAPEEFEGARNGRDVLQMLARRAGEPLPDQTLTVSTPSGGGHLYFRNDSALRNSSQTGLGWKIDTRGEGGYIVAPGSVRPEGRYQFERSGPPAELPAWIGDMLAPPPEPEIAHVPRPRLELSGNRQERYVRSILEGEAQRIEEAQPGGRHHAVLTAALKLGNYVGGNVISAEEAHATLRSAVQMHIGVDDFSESEAEQTISDGLTYGARRPRYANRDRAGRTAAADQEGDQLAHRAATAVNRAGRGLAGDLERLRTARTDRHEPASGHRPDEPPGRERHHEQRQRHGIAH</sequence>